<evidence type="ECO:0000256" key="2">
    <source>
        <dbReference type="ARBA" id="ARBA00006074"/>
    </source>
</evidence>
<dbReference type="EMBL" id="OZ075121">
    <property type="protein sequence ID" value="CAL4899119.1"/>
    <property type="molecule type" value="Genomic_DNA"/>
</dbReference>
<dbReference type="GO" id="GO:0003677">
    <property type="term" value="F:DNA binding"/>
    <property type="evidence" value="ECO:0007669"/>
    <property type="project" value="UniProtKB-UniRule"/>
</dbReference>
<evidence type="ECO:0000313" key="14">
    <source>
        <dbReference type="Proteomes" id="UP001497457"/>
    </source>
</evidence>
<evidence type="ECO:0000256" key="5">
    <source>
        <dbReference type="ARBA" id="ARBA00023155"/>
    </source>
</evidence>
<keyword evidence="14" id="KW-1185">Reference proteome</keyword>
<dbReference type="SMART" id="SM00389">
    <property type="entry name" value="HOX"/>
    <property type="match status" value="1"/>
</dbReference>
<keyword evidence="3" id="KW-0805">Transcription regulation</keyword>
<dbReference type="InterPro" id="IPR001356">
    <property type="entry name" value="HD"/>
</dbReference>
<evidence type="ECO:0000256" key="11">
    <source>
        <dbReference type="SAM" id="MobiDB-lite"/>
    </source>
</evidence>
<comment type="subcellular location">
    <subcellularLocation>
        <location evidence="1 8 9">Nucleus</location>
    </subcellularLocation>
</comment>
<evidence type="ECO:0000256" key="6">
    <source>
        <dbReference type="ARBA" id="ARBA00023163"/>
    </source>
</evidence>
<dbReference type="InterPro" id="IPR003106">
    <property type="entry name" value="Leu_zip_homeo"/>
</dbReference>
<dbReference type="SUPFAM" id="SSF46689">
    <property type="entry name" value="Homeodomain-like"/>
    <property type="match status" value="1"/>
</dbReference>
<dbReference type="GO" id="GO:0005634">
    <property type="term" value="C:nucleus"/>
    <property type="evidence" value="ECO:0007669"/>
    <property type="project" value="UniProtKB-SubCell"/>
</dbReference>
<dbReference type="AlphaFoldDB" id="A0ABC8VY44"/>
<keyword evidence="6" id="KW-0804">Transcription</keyword>
<evidence type="ECO:0000259" key="12">
    <source>
        <dbReference type="PROSITE" id="PS50071"/>
    </source>
</evidence>
<dbReference type="PROSITE" id="PS50071">
    <property type="entry name" value="HOMEOBOX_2"/>
    <property type="match status" value="1"/>
</dbReference>
<dbReference type="PROSITE" id="PS00027">
    <property type="entry name" value="HOMEOBOX_1"/>
    <property type="match status" value="1"/>
</dbReference>
<organism evidence="13 14">
    <name type="scientific">Urochloa decumbens</name>
    <dbReference type="NCBI Taxonomy" id="240449"/>
    <lineage>
        <taxon>Eukaryota</taxon>
        <taxon>Viridiplantae</taxon>
        <taxon>Streptophyta</taxon>
        <taxon>Embryophyta</taxon>
        <taxon>Tracheophyta</taxon>
        <taxon>Spermatophyta</taxon>
        <taxon>Magnoliopsida</taxon>
        <taxon>Liliopsida</taxon>
        <taxon>Poales</taxon>
        <taxon>Poaceae</taxon>
        <taxon>PACMAD clade</taxon>
        <taxon>Panicoideae</taxon>
        <taxon>Panicodae</taxon>
        <taxon>Paniceae</taxon>
        <taxon>Melinidinae</taxon>
        <taxon>Urochloa</taxon>
    </lineage>
</organism>
<dbReference type="CDD" id="cd00086">
    <property type="entry name" value="homeodomain"/>
    <property type="match status" value="1"/>
</dbReference>
<reference evidence="14" key="1">
    <citation type="submission" date="2024-06" db="EMBL/GenBank/DDBJ databases">
        <authorList>
            <person name="Ryan C."/>
        </authorList>
    </citation>
    <scope>NUCLEOTIDE SEQUENCE [LARGE SCALE GENOMIC DNA]</scope>
</reference>
<accession>A0ABC8VY44</accession>
<feature type="domain" description="Homeobox" evidence="12">
    <location>
        <begin position="134"/>
        <end position="194"/>
    </location>
</feature>
<feature type="compositionally biased region" description="Basic and acidic residues" evidence="11">
    <location>
        <begin position="45"/>
        <end position="60"/>
    </location>
</feature>
<evidence type="ECO:0000313" key="13">
    <source>
        <dbReference type="EMBL" id="CAL4899119.1"/>
    </source>
</evidence>
<protein>
    <recommendedName>
        <fullName evidence="12">Homeobox domain-containing protein</fullName>
    </recommendedName>
</protein>
<evidence type="ECO:0000256" key="4">
    <source>
        <dbReference type="ARBA" id="ARBA00023125"/>
    </source>
</evidence>
<dbReference type="PANTHER" id="PTHR45714:SF21">
    <property type="entry name" value="HOMEOBOX-LEUCINE ZIPPER PROTEIN HOX7"/>
    <property type="match status" value="1"/>
</dbReference>
<feature type="coiled-coil region" evidence="10">
    <location>
        <begin position="186"/>
        <end position="227"/>
    </location>
</feature>
<comment type="similarity">
    <text evidence="2">Belongs to the HD-ZIP homeobox family. Class II subfamily.</text>
</comment>
<dbReference type="InterPro" id="IPR017970">
    <property type="entry name" value="Homeobox_CS"/>
</dbReference>
<sequence length="262" mass="28814">MELELSLGVSLSPALAKGATMPLLASTRAGEGEGHELELELGGRTAKDAELDNPKAHMQPEDAEEEDDEYHAHSELLVDLNQGCPLPTNSAERGSVNFDVYRPGFAVNTVTMDGDMSQLEVPGRHTGKDNGGVSVGARKKQRLTKMQFAFMEDSFKEHSTLTPRQTGDLANRLNLRPRQVAVWFQNRRARTKLKQTKVDCDNLKRSCEKLTQENQRLQDEVAELRGFVHTTTCVIYSHLPAGFGAARRAAAEPPQPGLRGAP</sequence>
<dbReference type="Pfam" id="PF00046">
    <property type="entry name" value="Homeodomain"/>
    <property type="match status" value="1"/>
</dbReference>
<keyword evidence="10" id="KW-0175">Coiled coil</keyword>
<gene>
    <name evidence="13" type="ORF">URODEC1_LOCUS8079</name>
</gene>
<dbReference type="PANTHER" id="PTHR45714">
    <property type="entry name" value="HOMEOBOX-LEUCINE ZIPPER PROTEIN HAT14"/>
    <property type="match status" value="1"/>
</dbReference>
<dbReference type="SMART" id="SM00340">
    <property type="entry name" value="HALZ"/>
    <property type="match status" value="1"/>
</dbReference>
<name>A0ABC8VY44_9POAL</name>
<proteinExistence type="inferred from homology"/>
<feature type="region of interest" description="Disordered" evidence="11">
    <location>
        <begin position="44"/>
        <end position="65"/>
    </location>
</feature>
<reference evidence="13 14" key="2">
    <citation type="submission" date="2024-10" db="EMBL/GenBank/DDBJ databases">
        <authorList>
            <person name="Ryan C."/>
        </authorList>
    </citation>
    <scope>NUCLEOTIDE SEQUENCE [LARGE SCALE GENOMIC DNA]</scope>
</reference>
<evidence type="ECO:0000256" key="7">
    <source>
        <dbReference type="ARBA" id="ARBA00023242"/>
    </source>
</evidence>
<dbReference type="InterPro" id="IPR009057">
    <property type="entry name" value="Homeodomain-like_sf"/>
</dbReference>
<feature type="DNA-binding region" description="Homeobox" evidence="8">
    <location>
        <begin position="136"/>
        <end position="195"/>
    </location>
</feature>
<evidence type="ECO:0000256" key="3">
    <source>
        <dbReference type="ARBA" id="ARBA00023015"/>
    </source>
</evidence>
<evidence type="ECO:0000256" key="8">
    <source>
        <dbReference type="PROSITE-ProRule" id="PRU00108"/>
    </source>
</evidence>
<keyword evidence="5 8" id="KW-0371">Homeobox</keyword>
<evidence type="ECO:0000256" key="9">
    <source>
        <dbReference type="RuleBase" id="RU000682"/>
    </source>
</evidence>
<keyword evidence="7 8" id="KW-0539">Nucleus</keyword>
<dbReference type="Pfam" id="PF02183">
    <property type="entry name" value="HALZ"/>
    <property type="match status" value="1"/>
</dbReference>
<dbReference type="Proteomes" id="UP001497457">
    <property type="component" value="Chromosome 11b"/>
</dbReference>
<dbReference type="InterPro" id="IPR050762">
    <property type="entry name" value="HD-ZIP_Homeobox_LZ_Class_II"/>
</dbReference>
<dbReference type="Gene3D" id="1.10.10.60">
    <property type="entry name" value="Homeodomain-like"/>
    <property type="match status" value="1"/>
</dbReference>
<evidence type="ECO:0000256" key="1">
    <source>
        <dbReference type="ARBA" id="ARBA00004123"/>
    </source>
</evidence>
<evidence type="ECO:0000256" key="10">
    <source>
        <dbReference type="SAM" id="Coils"/>
    </source>
</evidence>
<keyword evidence="4 8" id="KW-0238">DNA-binding</keyword>